<dbReference type="Pfam" id="PF18975">
    <property type="entry name" value="DUF5711"/>
    <property type="match status" value="1"/>
</dbReference>
<name>A0A949ND59_9FIRM</name>
<dbReference type="Proteomes" id="UP000712157">
    <property type="component" value="Unassembled WGS sequence"/>
</dbReference>
<comment type="caution">
    <text evidence="2">The sequence shown here is derived from an EMBL/GenBank/DDBJ whole genome shotgun (WGS) entry which is preliminary data.</text>
</comment>
<feature type="transmembrane region" description="Helical" evidence="1">
    <location>
        <begin position="45"/>
        <end position="66"/>
    </location>
</feature>
<organism evidence="2 3">
    <name type="scientific">Diplocloster agilis</name>
    <dbReference type="NCBI Taxonomy" id="2850323"/>
    <lineage>
        <taxon>Bacteria</taxon>
        <taxon>Bacillati</taxon>
        <taxon>Bacillota</taxon>
        <taxon>Clostridia</taxon>
        <taxon>Lachnospirales</taxon>
        <taxon>Lachnospiraceae</taxon>
        <taxon>Diplocloster</taxon>
    </lineage>
</organism>
<evidence type="ECO:0000313" key="3">
    <source>
        <dbReference type="Proteomes" id="UP000712157"/>
    </source>
</evidence>
<dbReference type="InterPro" id="IPR011044">
    <property type="entry name" value="Quino_amine_DH_bsu"/>
</dbReference>
<gene>
    <name evidence="2" type="ORF">KTH89_03640</name>
</gene>
<dbReference type="AlphaFoldDB" id="A0A949ND59"/>
<evidence type="ECO:0000256" key="1">
    <source>
        <dbReference type="SAM" id="Phobius"/>
    </source>
</evidence>
<dbReference type="InterPro" id="IPR043765">
    <property type="entry name" value="DUF5711"/>
</dbReference>
<evidence type="ECO:0000313" key="2">
    <source>
        <dbReference type="EMBL" id="MBU9735616.1"/>
    </source>
</evidence>
<reference evidence="2" key="1">
    <citation type="submission" date="2021-06" db="EMBL/GenBank/DDBJ databases">
        <title>Description of novel taxa of the family Lachnospiraceae.</title>
        <authorList>
            <person name="Chaplin A.V."/>
            <person name="Sokolova S.R."/>
            <person name="Pikina A.P."/>
            <person name="Korzhanova M."/>
            <person name="Belova V."/>
            <person name="Korostin D."/>
            <person name="Efimov B.A."/>
        </authorList>
    </citation>
    <scope>NUCLEOTIDE SEQUENCE</scope>
    <source>
        <strain evidence="2">ASD5720</strain>
    </source>
</reference>
<keyword evidence="1" id="KW-0812">Transmembrane</keyword>
<accession>A0A949ND59</accession>
<dbReference type="SUPFAM" id="SSF50969">
    <property type="entry name" value="YVTN repeat-like/Quinoprotein amine dehydrogenase"/>
    <property type="match status" value="1"/>
</dbReference>
<keyword evidence="1" id="KW-1133">Transmembrane helix</keyword>
<keyword evidence="1" id="KW-0472">Membrane</keyword>
<sequence>MSRTLPNAREYFKKKKELESKGKIVSVDEAASVKKEIRRYRILKFYKILAVLVVLGIIGTAAYFYLQNREYKEYEVQTDVKREDTVTTQYMEFQGKILKYNKDGVSYCDAQNNTLWAYTYEMQSPTVDICENMAAVGDIKGTKLFIFDSDGNQGEINTNFPIQKFRVSELGTVAVVLEDGDTTWINIYDKSGGEALAKNKTSLDISGYPVDIDISNDNTRVIVSYLQLDGGALKTHVAFYNFGSVGQNYTDKLVSGKIVDGVLFPRTAFIDNEHAVAFGDDRFLIFEGKQIPELLAEVPLEEGEQLVDIFYDKTHIGIVVTSADNASKYSLRIYNPQGNLLLTQKLATDFDRIKIYDDQLLMFYQKQFSVFNLKGVEKFTGTMTRNILDIIPKNKGSQFIVVDSSNTRQIKLK</sequence>
<proteinExistence type="predicted"/>
<dbReference type="EMBL" id="JAHQCW010000004">
    <property type="protein sequence ID" value="MBU9735616.1"/>
    <property type="molecule type" value="Genomic_DNA"/>
</dbReference>
<keyword evidence="3" id="KW-1185">Reference proteome</keyword>
<protein>
    <submittedName>
        <fullName evidence="2">Uncharacterized protein</fullName>
    </submittedName>
</protein>